<dbReference type="InterPro" id="IPR004152">
    <property type="entry name" value="GAT_dom"/>
</dbReference>
<reference evidence="9" key="1">
    <citation type="journal article" date="2017" name="Nature">
        <title>The genome of Chenopodium quinoa.</title>
        <authorList>
            <person name="Jarvis D.E."/>
            <person name="Ho Y.S."/>
            <person name="Lightfoot D.J."/>
            <person name="Schmoeckel S.M."/>
            <person name="Li B."/>
            <person name="Borm T.J.A."/>
            <person name="Ohyanagi H."/>
            <person name="Mineta K."/>
            <person name="Michell C.T."/>
            <person name="Saber N."/>
            <person name="Kharbatia N.M."/>
            <person name="Rupper R.R."/>
            <person name="Sharp A.R."/>
            <person name="Dally N."/>
            <person name="Boughton B.A."/>
            <person name="Woo Y.H."/>
            <person name="Gao G."/>
            <person name="Schijlen E.G.W.M."/>
            <person name="Guo X."/>
            <person name="Momin A.A."/>
            <person name="Negrao S."/>
            <person name="Al-Babili S."/>
            <person name="Gehring C."/>
            <person name="Roessner U."/>
            <person name="Jung C."/>
            <person name="Murphy K."/>
            <person name="Arold S.T."/>
            <person name="Gojobori T."/>
            <person name="van der Linden C.G."/>
            <person name="van Loo E.N."/>
            <person name="Jellen E.N."/>
            <person name="Maughan P.J."/>
            <person name="Tester M."/>
        </authorList>
    </citation>
    <scope>NUCLEOTIDE SEQUENCE [LARGE SCALE GENOMIC DNA]</scope>
    <source>
        <strain evidence="9">cv. PI 614886</strain>
    </source>
</reference>
<feature type="compositionally biased region" description="Low complexity" evidence="6">
    <location>
        <begin position="405"/>
        <end position="432"/>
    </location>
</feature>
<evidence type="ECO:0000256" key="2">
    <source>
        <dbReference type="ARBA" id="ARBA00007708"/>
    </source>
</evidence>
<reference evidence="9" key="2">
    <citation type="submission" date="2021-03" db="UniProtKB">
        <authorList>
            <consortium name="EnsemblPlants"/>
        </authorList>
    </citation>
    <scope>IDENTIFICATION</scope>
</reference>
<dbReference type="GO" id="GO:0005737">
    <property type="term" value="C:cytoplasm"/>
    <property type="evidence" value="ECO:0007669"/>
    <property type="project" value="UniProtKB-ARBA"/>
</dbReference>
<feature type="region of interest" description="Disordered" evidence="6">
    <location>
        <begin position="235"/>
        <end position="329"/>
    </location>
</feature>
<dbReference type="SUPFAM" id="SSF89009">
    <property type="entry name" value="GAT-like domain"/>
    <property type="match status" value="1"/>
</dbReference>
<accession>A0A803MB99</accession>
<feature type="compositionally biased region" description="Basic and acidic residues" evidence="6">
    <location>
        <begin position="244"/>
        <end position="271"/>
    </location>
</feature>
<keyword evidence="5" id="KW-0472">Membrane</keyword>
<evidence type="ECO:0000313" key="9">
    <source>
        <dbReference type="EnsemblPlants" id="AUR62026366-RA:cds"/>
    </source>
</evidence>
<dbReference type="GO" id="GO:0043130">
    <property type="term" value="F:ubiquitin binding"/>
    <property type="evidence" value="ECO:0007669"/>
    <property type="project" value="InterPro"/>
</dbReference>
<dbReference type="InterPro" id="IPR002014">
    <property type="entry name" value="VHS_dom"/>
</dbReference>
<dbReference type="GO" id="GO:0043328">
    <property type="term" value="P:protein transport to vacuole involved in ubiquitin-dependent protein catabolic process via the multivesicular body sorting pathway"/>
    <property type="evidence" value="ECO:0007669"/>
    <property type="project" value="InterPro"/>
</dbReference>
<evidence type="ECO:0000313" key="10">
    <source>
        <dbReference type="Proteomes" id="UP000596660"/>
    </source>
</evidence>
<dbReference type="SMART" id="SM00288">
    <property type="entry name" value="VHS"/>
    <property type="match status" value="1"/>
</dbReference>
<dbReference type="PANTHER" id="PTHR45898">
    <property type="entry name" value="TOM1-LIKE PROTEIN"/>
    <property type="match status" value="1"/>
</dbReference>
<dbReference type="AlphaFoldDB" id="A0A803MB99"/>
<dbReference type="GO" id="GO:0016020">
    <property type="term" value="C:membrane"/>
    <property type="evidence" value="ECO:0007669"/>
    <property type="project" value="UniProtKB-SubCell"/>
</dbReference>
<dbReference type="CDD" id="cd03561">
    <property type="entry name" value="VHS"/>
    <property type="match status" value="1"/>
</dbReference>
<dbReference type="Proteomes" id="UP000596660">
    <property type="component" value="Unplaced"/>
</dbReference>
<name>A0A803MB99_CHEQI</name>
<keyword evidence="10" id="KW-1185">Reference proteome</keyword>
<dbReference type="CDD" id="cd14231">
    <property type="entry name" value="GAT_GGA-like_plant"/>
    <property type="match status" value="1"/>
</dbReference>
<comment type="subcellular location">
    <subcellularLocation>
        <location evidence="1">Membrane</location>
        <topology evidence="1">Peripheral membrane protein</topology>
    </subcellularLocation>
</comment>
<feature type="domain" description="VHS" evidence="7">
    <location>
        <begin position="1"/>
        <end position="107"/>
    </location>
</feature>
<feature type="domain" description="GAT" evidence="8">
    <location>
        <begin position="148"/>
        <end position="237"/>
    </location>
</feature>
<comment type="similarity">
    <text evidence="2">Belongs to the TOM1 family.</text>
</comment>
<protein>
    <submittedName>
        <fullName evidence="9">Uncharacterized protein</fullName>
    </submittedName>
</protein>
<dbReference type="PROSITE" id="PS50179">
    <property type="entry name" value="VHS"/>
    <property type="match status" value="1"/>
</dbReference>
<evidence type="ECO:0000259" key="7">
    <source>
        <dbReference type="PROSITE" id="PS50179"/>
    </source>
</evidence>
<dbReference type="SUPFAM" id="SSF48464">
    <property type="entry name" value="ENTH/VHS domain"/>
    <property type="match status" value="1"/>
</dbReference>
<dbReference type="PANTHER" id="PTHR45898:SF2">
    <property type="entry name" value="TOM1-LIKE PROTEIN 6"/>
    <property type="match status" value="1"/>
</dbReference>
<evidence type="ECO:0000256" key="4">
    <source>
        <dbReference type="ARBA" id="ARBA00022927"/>
    </source>
</evidence>
<organism evidence="9 10">
    <name type="scientific">Chenopodium quinoa</name>
    <name type="common">Quinoa</name>
    <dbReference type="NCBI Taxonomy" id="63459"/>
    <lineage>
        <taxon>Eukaryota</taxon>
        <taxon>Viridiplantae</taxon>
        <taxon>Streptophyta</taxon>
        <taxon>Embryophyta</taxon>
        <taxon>Tracheophyta</taxon>
        <taxon>Spermatophyta</taxon>
        <taxon>Magnoliopsida</taxon>
        <taxon>eudicotyledons</taxon>
        <taxon>Gunneridae</taxon>
        <taxon>Pentapetalae</taxon>
        <taxon>Caryophyllales</taxon>
        <taxon>Chenopodiaceae</taxon>
        <taxon>Chenopodioideae</taxon>
        <taxon>Atripliceae</taxon>
        <taxon>Chenopodium</taxon>
    </lineage>
</organism>
<dbReference type="Gramene" id="AUR62026366-RA">
    <property type="protein sequence ID" value="AUR62026366-RA:cds"/>
    <property type="gene ID" value="AUR62026366"/>
</dbReference>
<dbReference type="InterPro" id="IPR044836">
    <property type="entry name" value="TOL_plant"/>
</dbReference>
<evidence type="ECO:0000256" key="3">
    <source>
        <dbReference type="ARBA" id="ARBA00022448"/>
    </source>
</evidence>
<sequence>MIRLAKDVVKEVKRRLLNKNPKVQLLTLTLLETMVKNCGEYIHYHIAERKILDEMIKLVKKKADMHVREKILVLLDSWQEAFGGPGGKYSQYYWACDELRRSGVHFPQRSPRSAPVITPPVTHPSRVTQVGFGMPANSSRRLDEAMSSEVESLSNSALESMQNAFELLDDMLQAVNPNDRMSVKDEVIVDLVERCRTNQKKLMQMITTTTDEELLAQGLEMNDSLQSVIARHDGIASGAPLPNHKRDISVQPKESVEESNAKVTEARDKSPVEGGNSPASETPGSKNLAEEEEEEDEFAMLARRHSKAQAAPSHSAGTVSTEDAASSSGSNNALVLFDAPSPATTTTTSSKEQDIMDLLSLVLTTSSTSSETLQAPTSAPAQDTFEASLNSYVVPWAQPQPQPRPQQMTQSSPQLQTHYQSMQSQMPIQSPQGYSQFSSAYPPPPWEATSGYGNGHIPGSNPYQYPTSQGNMNNYSMSMQGGWSSQNAYSQYGNQPMYSNPQAAGNSAPMPGIRSLQHANSFQNPPSMNNNPYTNSQVANNSSSLPMQGARPFQHVNSFPAKVGNGLGMNNGNTTVLNNGSVGIPSSGQKPYIPSYRLFEDLNVLGGSEGKIKSGPYSSASGTRI</sequence>
<dbReference type="Gene3D" id="1.20.58.160">
    <property type="match status" value="1"/>
</dbReference>
<evidence type="ECO:0000256" key="1">
    <source>
        <dbReference type="ARBA" id="ARBA00004170"/>
    </source>
</evidence>
<dbReference type="Pfam" id="PF00790">
    <property type="entry name" value="VHS"/>
    <property type="match status" value="1"/>
</dbReference>
<dbReference type="EnsemblPlants" id="AUR62026366-RA">
    <property type="protein sequence ID" value="AUR62026366-RA:cds"/>
    <property type="gene ID" value="AUR62026366"/>
</dbReference>
<feature type="compositionally biased region" description="Polar residues" evidence="6">
    <location>
        <begin position="517"/>
        <end position="545"/>
    </location>
</feature>
<dbReference type="InterPro" id="IPR038425">
    <property type="entry name" value="GAT_sf"/>
</dbReference>
<dbReference type="GO" id="GO:0035091">
    <property type="term" value="F:phosphatidylinositol binding"/>
    <property type="evidence" value="ECO:0007669"/>
    <property type="project" value="InterPro"/>
</dbReference>
<evidence type="ECO:0000256" key="6">
    <source>
        <dbReference type="SAM" id="MobiDB-lite"/>
    </source>
</evidence>
<dbReference type="Pfam" id="PF03127">
    <property type="entry name" value="GAT"/>
    <property type="match status" value="1"/>
</dbReference>
<evidence type="ECO:0000256" key="5">
    <source>
        <dbReference type="ARBA" id="ARBA00023136"/>
    </source>
</evidence>
<dbReference type="PROSITE" id="PS50909">
    <property type="entry name" value="GAT"/>
    <property type="match status" value="1"/>
</dbReference>
<evidence type="ECO:0000259" key="8">
    <source>
        <dbReference type="PROSITE" id="PS50909"/>
    </source>
</evidence>
<feature type="region of interest" description="Disordered" evidence="6">
    <location>
        <begin position="498"/>
        <end position="545"/>
    </location>
</feature>
<keyword evidence="4" id="KW-0653">Protein transport</keyword>
<dbReference type="InterPro" id="IPR008942">
    <property type="entry name" value="ENTH_VHS"/>
</dbReference>
<feature type="region of interest" description="Disordered" evidence="6">
    <location>
        <begin position="398"/>
        <end position="439"/>
    </location>
</feature>
<feature type="compositionally biased region" description="Polar residues" evidence="6">
    <location>
        <begin position="315"/>
        <end position="329"/>
    </location>
</feature>
<keyword evidence="3" id="KW-0813">Transport</keyword>
<proteinExistence type="inferred from homology"/>
<dbReference type="Gene3D" id="1.25.40.90">
    <property type="match status" value="1"/>
</dbReference>